<dbReference type="Gene3D" id="3.40.50.720">
    <property type="entry name" value="NAD(P)-binding Rossmann-like Domain"/>
    <property type="match status" value="1"/>
</dbReference>
<sequence>MTKNVSRISKLLIDRNGEDPGSVLMRRRKFTVTLRLGDDVGGSRSLQLAALTAARLANWCFPGAVHVDAPASVLDARALVGAPKSTSLGIALARELGKRGMTPTEGGRVLLFGNAAHNGAALRVTFDGWVAVTGPQHTLSRYAEREHCSLAPILAAALAISETFLGFAGIDVTAGRRVVGLSLWRPDLGHADPDAVGSVVTALPKQAWLLGLGHLGNAYLWALATLPFAKPADVLLYLLDFDRVEKANTETGVLFRSRDIGRFKTRVCSDWLEQFKINTCLVERRFDDRLRRLDGEPALALSGFDNNEARQLLVDANFGRVVDSGLGGTATNFDSISLRTWPNARAADAIWPVLSANEKEEAEKRAWKAAEENPGYRRLKRDRCGLIEYAGKSVAVPFAGIAAATLVVADTLRVLNDGGRVENLKVRLGSPSGELAVTWSTYSKEDLAAVAYTPAVKY</sequence>
<dbReference type="InterPro" id="IPR000594">
    <property type="entry name" value="ThiF_NAD_FAD-bd"/>
</dbReference>
<dbReference type="Proteomes" id="UP001187203">
    <property type="component" value="Unassembled WGS sequence"/>
</dbReference>
<dbReference type="RefSeq" id="WP_317276289.1">
    <property type="nucleotide sequence ID" value="NZ_JAWJWH010000006.1"/>
</dbReference>
<protein>
    <recommendedName>
        <fullName evidence="1">THIF-type NAD/FAD binding fold domain-containing protein</fullName>
    </recommendedName>
</protein>
<gene>
    <name evidence="2" type="ORF">R1523_14405</name>
</gene>
<organism evidence="2 3">
    <name type="scientific">Rhizobium brockwellii</name>
    <dbReference type="NCBI Taxonomy" id="3019932"/>
    <lineage>
        <taxon>Bacteria</taxon>
        <taxon>Pseudomonadati</taxon>
        <taxon>Pseudomonadota</taxon>
        <taxon>Alphaproteobacteria</taxon>
        <taxon>Hyphomicrobiales</taxon>
        <taxon>Rhizobiaceae</taxon>
        <taxon>Rhizobium/Agrobacterium group</taxon>
        <taxon>Rhizobium</taxon>
    </lineage>
</organism>
<dbReference type="EMBL" id="JAWJWI010000006">
    <property type="protein sequence ID" value="MDV4186693.1"/>
    <property type="molecule type" value="Genomic_DNA"/>
</dbReference>
<dbReference type="SUPFAM" id="SSF69572">
    <property type="entry name" value="Activating enzymes of the ubiquitin-like proteins"/>
    <property type="match status" value="1"/>
</dbReference>
<evidence type="ECO:0000313" key="2">
    <source>
        <dbReference type="EMBL" id="MDV4186693.1"/>
    </source>
</evidence>
<evidence type="ECO:0000259" key="1">
    <source>
        <dbReference type="Pfam" id="PF00899"/>
    </source>
</evidence>
<accession>A0ABU3YLG2</accession>
<feature type="domain" description="THIF-type NAD/FAD binding fold" evidence="1">
    <location>
        <begin position="208"/>
        <end position="316"/>
    </location>
</feature>
<evidence type="ECO:0000313" key="3">
    <source>
        <dbReference type="Proteomes" id="UP001187203"/>
    </source>
</evidence>
<keyword evidence="3" id="KW-1185">Reference proteome</keyword>
<comment type="caution">
    <text evidence="2">The sequence shown here is derived from an EMBL/GenBank/DDBJ whole genome shotgun (WGS) entry which is preliminary data.</text>
</comment>
<dbReference type="Pfam" id="PF00899">
    <property type="entry name" value="ThiF"/>
    <property type="match status" value="1"/>
</dbReference>
<dbReference type="InterPro" id="IPR035985">
    <property type="entry name" value="Ubiquitin-activating_enz"/>
</dbReference>
<reference evidence="3" key="1">
    <citation type="journal article" date="2023" name="Int. J. Mol. Sci.">
        <title>Genomic and Metabolic Characterization of Plant Growth-Promoting Rhizobacteria Isolated from Nodules of Clovers Grown in Non-Farmed Soil.</title>
        <authorList>
            <person name="Wojcik M."/>
            <person name="Koper P."/>
            <person name="Zebracki K."/>
            <person name="Marczak M."/>
            <person name="Mazur A."/>
        </authorList>
    </citation>
    <scope>NUCLEOTIDE SEQUENCE [LARGE SCALE GENOMIC DNA]</scope>
    <source>
        <strain evidence="3">KB12</strain>
    </source>
</reference>
<name>A0ABU3YLG2_9HYPH</name>
<proteinExistence type="predicted"/>